<dbReference type="GO" id="GO:0005829">
    <property type="term" value="C:cytosol"/>
    <property type="evidence" value="ECO:0007669"/>
    <property type="project" value="TreeGrafter"/>
</dbReference>
<accession>A0A484H5X1</accession>
<evidence type="ECO:0000256" key="1">
    <source>
        <dbReference type="ARBA" id="ARBA00022448"/>
    </source>
</evidence>
<dbReference type="Pfam" id="PF00085">
    <property type="entry name" value="Thioredoxin"/>
    <property type="match status" value="1"/>
</dbReference>
<feature type="domain" description="Thioredoxin" evidence="5">
    <location>
        <begin position="17"/>
        <end position="134"/>
    </location>
</feature>
<dbReference type="GO" id="GO:0015035">
    <property type="term" value="F:protein-disulfide reductase activity"/>
    <property type="evidence" value="ECO:0007669"/>
    <property type="project" value="InterPro"/>
</dbReference>
<dbReference type="NCBIfam" id="TIGR01068">
    <property type="entry name" value="thioredoxin"/>
    <property type="match status" value="1"/>
</dbReference>
<dbReference type="InterPro" id="IPR011990">
    <property type="entry name" value="TPR-like_helical_dom_sf"/>
</dbReference>
<evidence type="ECO:0000259" key="5">
    <source>
        <dbReference type="PROSITE" id="PS51352"/>
    </source>
</evidence>
<dbReference type="PROSITE" id="PS00194">
    <property type="entry name" value="THIOREDOXIN_1"/>
    <property type="match status" value="1"/>
</dbReference>
<gene>
    <name evidence="6" type="ORF">RIEGSTA812A_PEG_224</name>
</gene>
<dbReference type="CDD" id="cd02947">
    <property type="entry name" value="TRX_family"/>
    <property type="match status" value="1"/>
</dbReference>
<dbReference type="AlphaFoldDB" id="A0A484H5X1"/>
<dbReference type="InterPro" id="IPR013766">
    <property type="entry name" value="Thioredoxin_domain"/>
</dbReference>
<evidence type="ECO:0000256" key="4">
    <source>
        <dbReference type="ARBA" id="ARBA00023284"/>
    </source>
</evidence>
<dbReference type="Pfam" id="PF14561">
    <property type="entry name" value="TPR_20"/>
    <property type="match status" value="1"/>
</dbReference>
<evidence type="ECO:0000256" key="2">
    <source>
        <dbReference type="ARBA" id="ARBA00022982"/>
    </source>
</evidence>
<dbReference type="GO" id="GO:0006950">
    <property type="term" value="P:response to stress"/>
    <property type="evidence" value="ECO:0007669"/>
    <property type="project" value="UniProtKB-ARBA"/>
</dbReference>
<dbReference type="PROSITE" id="PS51352">
    <property type="entry name" value="THIOREDOXIN_2"/>
    <property type="match status" value="1"/>
</dbReference>
<dbReference type="InterPro" id="IPR005746">
    <property type="entry name" value="Thioredoxin"/>
</dbReference>
<dbReference type="Pfam" id="PF14559">
    <property type="entry name" value="TPR_19"/>
    <property type="match status" value="1"/>
</dbReference>
<dbReference type="EMBL" id="LR026963">
    <property type="protein sequence ID" value="VBB68751.1"/>
    <property type="molecule type" value="Genomic_DNA"/>
</dbReference>
<dbReference type="PRINTS" id="PR00421">
    <property type="entry name" value="THIOREDOXIN"/>
</dbReference>
<sequence>MDFIRKGRGGADTKGRKLAGGMVSDDLIKVSDTAHFVADVIEESRRVPVIVDLWAPWCGPCRTLGPMLEKLVRQCGGSIRMVKINVDENQKLAAQLGVSSIPAAFAFKNGAVVDGFVGALPESQIKAFLARLAGRETNLVDKLLEEARAVLETGDFKWAETLYRKVLGQEQTNHVALAGVMECLIARGEQKAAQDLLQKLPKDLLTKSEIVTIRTRLELAAETSTSRGVEESLQNVVEANPEDHQARYDLAMAYYAAGERQKAVEELLGILQQDRSWNDGCAHRQLLRLFEAFGPTDALTVQSRRRLSTIMFS</sequence>
<dbReference type="InterPro" id="IPR017937">
    <property type="entry name" value="Thioredoxin_CS"/>
</dbReference>
<dbReference type="PANTHER" id="PTHR45663:SF11">
    <property type="entry name" value="GEO12009P1"/>
    <property type="match status" value="1"/>
</dbReference>
<keyword evidence="1" id="KW-0813">Transport</keyword>
<keyword evidence="2" id="KW-0249">Electron transport</keyword>
<dbReference type="FunFam" id="3.40.30.10:FF:000001">
    <property type="entry name" value="Thioredoxin"/>
    <property type="match status" value="1"/>
</dbReference>
<dbReference type="PANTHER" id="PTHR45663">
    <property type="entry name" value="GEO12009P1"/>
    <property type="match status" value="1"/>
</dbReference>
<keyword evidence="4" id="KW-0676">Redox-active center</keyword>
<dbReference type="SUPFAM" id="SSF52833">
    <property type="entry name" value="Thioredoxin-like"/>
    <property type="match status" value="1"/>
</dbReference>
<dbReference type="GO" id="GO:0045454">
    <property type="term" value="P:cell redox homeostasis"/>
    <property type="evidence" value="ECO:0007669"/>
    <property type="project" value="TreeGrafter"/>
</dbReference>
<reference evidence="6" key="1">
    <citation type="submission" date="2018-10" db="EMBL/GenBank/DDBJ databases">
        <authorList>
            <person name="Gruber-Vodicka H."/>
            <person name="Jaeckle O."/>
        </authorList>
    </citation>
    <scope>NUCLEOTIDE SEQUENCE</scope>
</reference>
<protein>
    <submittedName>
        <fullName evidence="6">FIG000875: Thioredoxin domain-containing protein EC-YbbN</fullName>
    </submittedName>
</protein>
<dbReference type="Gene3D" id="1.25.40.10">
    <property type="entry name" value="Tetratricopeptide repeat domain"/>
    <property type="match status" value="2"/>
</dbReference>
<evidence type="ECO:0000313" key="6">
    <source>
        <dbReference type="EMBL" id="VBB68751.1"/>
    </source>
</evidence>
<dbReference type="Gene3D" id="3.40.30.10">
    <property type="entry name" value="Glutaredoxin"/>
    <property type="match status" value="1"/>
</dbReference>
<proteinExistence type="predicted"/>
<name>A0A484H5X1_9ZZZZ</name>
<dbReference type="SUPFAM" id="SSF48452">
    <property type="entry name" value="TPR-like"/>
    <property type="match status" value="1"/>
</dbReference>
<evidence type="ECO:0000256" key="3">
    <source>
        <dbReference type="ARBA" id="ARBA00023157"/>
    </source>
</evidence>
<keyword evidence="3" id="KW-1015">Disulfide bond</keyword>
<dbReference type="InterPro" id="IPR036249">
    <property type="entry name" value="Thioredoxin-like_sf"/>
</dbReference>
<organism evidence="6">
    <name type="scientific">invertebrate metagenome</name>
    <dbReference type="NCBI Taxonomy" id="1711999"/>
    <lineage>
        <taxon>unclassified sequences</taxon>
        <taxon>metagenomes</taxon>
        <taxon>organismal metagenomes</taxon>
    </lineage>
</organism>